<sequence length="337" mass="39033">MEEDSSMNERLNYSRFTNSKRSLGGAFFILLYITIIVSNFICVIKIIKQHYRRKKRTLDIYSQYSYGKAHAFIIVLSSSNIFFPLTLSPIILVPNFIGRWIGHHSACYASTFLLVTWTNISTIVSLFMGFERYVAVKKPFQYQRILTWYNFTLANVCMVIYCLMIAGLTIRFDMTRFYEQVPLCYTYYNLSSREQQGVLATSTITHSLCFILLTLTSILVLQELRQMHHRICQVASVQANSRDDLNIQRSRLISVGRNPVAATRKTAKVTILVTTVHLISWLPGRIAQYWMITTGTIPPSAWRISILLARIAETIIIPLIIIVSRKKNIRRYLKRLF</sequence>
<dbReference type="Gene3D" id="1.20.1070.10">
    <property type="entry name" value="Rhodopsin 7-helix transmembrane proteins"/>
    <property type="match status" value="1"/>
</dbReference>
<dbReference type="GeneID" id="6750605"/>
<dbReference type="InterPro" id="IPR017452">
    <property type="entry name" value="GPCR_Rhodpsn_7TM"/>
</dbReference>
<comment type="subcellular location">
    <subcellularLocation>
        <location evidence="1">Cell membrane</location>
        <topology evidence="1">Multi-pass membrane protein</topology>
    </subcellularLocation>
</comment>
<evidence type="ECO:0000256" key="9">
    <source>
        <dbReference type="ARBA" id="ARBA00023224"/>
    </source>
</evidence>
<reference evidence="12 13" key="1">
    <citation type="journal article" date="2008" name="Nature">
        <title>The Trichoplax genome and the nature of placozoans.</title>
        <authorList>
            <person name="Srivastava M."/>
            <person name="Begovic E."/>
            <person name="Chapman J."/>
            <person name="Putnam N.H."/>
            <person name="Hellsten U."/>
            <person name="Kawashima T."/>
            <person name="Kuo A."/>
            <person name="Mitros T."/>
            <person name="Salamov A."/>
            <person name="Carpenter M.L."/>
            <person name="Signorovitch A.Y."/>
            <person name="Moreno M.A."/>
            <person name="Kamm K."/>
            <person name="Grimwood J."/>
            <person name="Schmutz J."/>
            <person name="Shapiro H."/>
            <person name="Grigoriev I.V."/>
            <person name="Buss L.W."/>
            <person name="Schierwater B."/>
            <person name="Dellaporta S.L."/>
            <person name="Rokhsar D.S."/>
        </authorList>
    </citation>
    <scope>NUCLEOTIDE SEQUENCE [LARGE SCALE GENOMIC DNA]</scope>
    <source>
        <strain evidence="12 13">Grell-BS-1999</strain>
    </source>
</reference>
<evidence type="ECO:0000256" key="5">
    <source>
        <dbReference type="ARBA" id="ARBA00023040"/>
    </source>
</evidence>
<evidence type="ECO:0000256" key="8">
    <source>
        <dbReference type="ARBA" id="ARBA00023180"/>
    </source>
</evidence>
<keyword evidence="13" id="KW-1185">Reference proteome</keyword>
<feature type="domain" description="G-protein coupled receptors family 1 profile" evidence="11">
    <location>
        <begin position="38"/>
        <end position="321"/>
    </location>
</feature>
<dbReference type="CTD" id="6750605"/>
<organism evidence="12 13">
    <name type="scientific">Trichoplax adhaerens</name>
    <name type="common">Trichoplax reptans</name>
    <dbReference type="NCBI Taxonomy" id="10228"/>
    <lineage>
        <taxon>Eukaryota</taxon>
        <taxon>Metazoa</taxon>
        <taxon>Placozoa</taxon>
        <taxon>Uniplacotomia</taxon>
        <taxon>Trichoplacea</taxon>
        <taxon>Trichoplacidae</taxon>
        <taxon>Trichoplax</taxon>
    </lineage>
</organism>
<dbReference type="Pfam" id="PF00001">
    <property type="entry name" value="7tm_1"/>
    <property type="match status" value="1"/>
</dbReference>
<dbReference type="SUPFAM" id="SSF81321">
    <property type="entry name" value="Family A G protein-coupled receptor-like"/>
    <property type="match status" value="1"/>
</dbReference>
<evidence type="ECO:0000256" key="3">
    <source>
        <dbReference type="ARBA" id="ARBA00022692"/>
    </source>
</evidence>
<dbReference type="CDD" id="cd00637">
    <property type="entry name" value="7tm_classA_rhodopsin-like"/>
    <property type="match status" value="1"/>
</dbReference>
<keyword evidence="4 10" id="KW-1133">Transmembrane helix</keyword>
<dbReference type="PANTHER" id="PTHR11866">
    <property type="entry name" value="G-PROTEIN COUPLED RECEPTOR FAMILY 1 MEMBER"/>
    <property type="match status" value="1"/>
</dbReference>
<dbReference type="PRINTS" id="PR00237">
    <property type="entry name" value="GPCRRHODOPSN"/>
</dbReference>
<feature type="transmembrane region" description="Helical" evidence="10">
    <location>
        <begin position="198"/>
        <end position="221"/>
    </location>
</feature>
<name>B3RP17_TRIAD</name>
<evidence type="ECO:0000256" key="7">
    <source>
        <dbReference type="ARBA" id="ARBA00023170"/>
    </source>
</evidence>
<proteinExistence type="predicted"/>
<protein>
    <recommendedName>
        <fullName evidence="11">G-protein coupled receptors family 1 profile domain-containing protein</fullName>
    </recommendedName>
</protein>
<dbReference type="GO" id="GO:0007204">
    <property type="term" value="P:positive regulation of cytosolic calcium ion concentration"/>
    <property type="evidence" value="ECO:0000318"/>
    <property type="project" value="GO_Central"/>
</dbReference>
<evidence type="ECO:0000256" key="4">
    <source>
        <dbReference type="ARBA" id="ARBA00022989"/>
    </source>
</evidence>
<keyword evidence="6 10" id="KW-0472">Membrane</keyword>
<keyword evidence="9" id="KW-0807">Transducer</keyword>
<keyword evidence="8" id="KW-0325">Glycoprotein</keyword>
<dbReference type="HOGENOM" id="CLU_824713_0_0_1"/>
<feature type="transmembrane region" description="Helical" evidence="10">
    <location>
        <begin position="26"/>
        <end position="48"/>
    </location>
</feature>
<accession>B3RP17</accession>
<evidence type="ECO:0000256" key="1">
    <source>
        <dbReference type="ARBA" id="ARBA00004651"/>
    </source>
</evidence>
<keyword evidence="7" id="KW-0675">Receptor</keyword>
<evidence type="ECO:0000313" key="12">
    <source>
        <dbReference type="EMBL" id="EDV27556.1"/>
    </source>
</evidence>
<feature type="transmembrane region" description="Helical" evidence="10">
    <location>
        <begin position="269"/>
        <end position="292"/>
    </location>
</feature>
<evidence type="ECO:0000256" key="2">
    <source>
        <dbReference type="ARBA" id="ARBA00022475"/>
    </source>
</evidence>
<evidence type="ECO:0000256" key="6">
    <source>
        <dbReference type="ARBA" id="ARBA00023136"/>
    </source>
</evidence>
<dbReference type="KEGG" id="tad:TRIADDRAFT_53369"/>
<dbReference type="AlphaFoldDB" id="B3RP17"/>
<dbReference type="PhylomeDB" id="B3RP17"/>
<dbReference type="GO" id="GO:0004930">
    <property type="term" value="F:G protein-coupled receptor activity"/>
    <property type="evidence" value="ECO:0007669"/>
    <property type="project" value="UniProtKB-KW"/>
</dbReference>
<dbReference type="InParanoid" id="B3RP17"/>
<keyword evidence="5" id="KW-0297">G-protein coupled receptor</keyword>
<evidence type="ECO:0000256" key="10">
    <source>
        <dbReference type="SAM" id="Phobius"/>
    </source>
</evidence>
<dbReference type="EMBL" id="DS985242">
    <property type="protein sequence ID" value="EDV27556.1"/>
    <property type="molecule type" value="Genomic_DNA"/>
</dbReference>
<dbReference type="PANTHER" id="PTHR11866:SF16">
    <property type="entry name" value="PROSTAGLANDIN E2 RECEPTOR EP4 SUBTYPE-LIKE PROTEIN"/>
    <property type="match status" value="1"/>
</dbReference>
<feature type="transmembrane region" description="Helical" evidence="10">
    <location>
        <begin position="146"/>
        <end position="170"/>
    </location>
</feature>
<dbReference type="FunCoup" id="B3RP17">
    <property type="interactions" value="99"/>
</dbReference>
<dbReference type="PROSITE" id="PS50262">
    <property type="entry name" value="G_PROTEIN_RECEP_F1_2"/>
    <property type="match status" value="1"/>
</dbReference>
<dbReference type="InterPro" id="IPR000276">
    <property type="entry name" value="GPCR_Rhodpsn"/>
</dbReference>
<dbReference type="RefSeq" id="XP_002109390.1">
    <property type="nucleotide sequence ID" value="XM_002109354.1"/>
</dbReference>
<dbReference type="GO" id="GO:0006954">
    <property type="term" value="P:inflammatory response"/>
    <property type="evidence" value="ECO:0000318"/>
    <property type="project" value="GO_Central"/>
</dbReference>
<feature type="transmembrane region" description="Helical" evidence="10">
    <location>
        <begin position="112"/>
        <end position="134"/>
    </location>
</feature>
<dbReference type="GO" id="GO:0007189">
    <property type="term" value="P:adenylate cyclase-activating G protein-coupled receptor signaling pathway"/>
    <property type="evidence" value="ECO:0000318"/>
    <property type="project" value="GO_Central"/>
</dbReference>
<dbReference type="InterPro" id="IPR008365">
    <property type="entry name" value="Prostanoid_rcpt"/>
</dbReference>
<evidence type="ECO:0000259" key="11">
    <source>
        <dbReference type="PROSITE" id="PS50262"/>
    </source>
</evidence>
<dbReference type="Proteomes" id="UP000009022">
    <property type="component" value="Unassembled WGS sequence"/>
</dbReference>
<dbReference type="GO" id="GO:0005886">
    <property type="term" value="C:plasma membrane"/>
    <property type="evidence" value="ECO:0000318"/>
    <property type="project" value="GO_Central"/>
</dbReference>
<keyword evidence="3 10" id="KW-0812">Transmembrane</keyword>
<keyword evidence="2" id="KW-1003">Cell membrane</keyword>
<evidence type="ECO:0000313" key="13">
    <source>
        <dbReference type="Proteomes" id="UP000009022"/>
    </source>
</evidence>
<feature type="transmembrane region" description="Helical" evidence="10">
    <location>
        <begin position="304"/>
        <end position="324"/>
    </location>
</feature>
<gene>
    <name evidence="12" type="ORF">TRIADDRAFT_53369</name>
</gene>
<feature type="transmembrane region" description="Helical" evidence="10">
    <location>
        <begin position="69"/>
        <end position="92"/>
    </location>
</feature>